<evidence type="ECO:0000313" key="13">
    <source>
        <dbReference type="Proteomes" id="UP001529510"/>
    </source>
</evidence>
<dbReference type="Gene3D" id="1.10.30.10">
    <property type="entry name" value="High mobility group box domain"/>
    <property type="match status" value="1"/>
</dbReference>
<dbReference type="InterPro" id="IPR036910">
    <property type="entry name" value="HMG_box_dom_sf"/>
</dbReference>
<dbReference type="GO" id="GO:0005634">
    <property type="term" value="C:nucleus"/>
    <property type="evidence" value="ECO:0007669"/>
    <property type="project" value="UniProtKB-SubCell"/>
</dbReference>
<dbReference type="AlphaFoldDB" id="A0ABD0QB55"/>
<comment type="subcellular location">
    <subcellularLocation>
        <location evidence="1">Nucleus</location>
    </subcellularLocation>
</comment>
<keyword evidence="5 9" id="KW-0238">DNA-binding</keyword>
<feature type="domain" description="HMG box" evidence="11">
    <location>
        <begin position="55"/>
        <end position="92"/>
    </location>
</feature>
<evidence type="ECO:0000259" key="11">
    <source>
        <dbReference type="PROSITE" id="PS50118"/>
    </source>
</evidence>
<dbReference type="InterPro" id="IPR009071">
    <property type="entry name" value="HMG_box_dom"/>
</dbReference>
<feature type="region of interest" description="Disordered" evidence="10">
    <location>
        <begin position="1"/>
        <end position="56"/>
    </location>
</feature>
<evidence type="ECO:0000256" key="2">
    <source>
        <dbReference type="ARBA" id="ARBA00006569"/>
    </source>
</evidence>
<dbReference type="Proteomes" id="UP001529510">
    <property type="component" value="Unassembled WGS sequence"/>
</dbReference>
<evidence type="ECO:0000313" key="12">
    <source>
        <dbReference type="EMBL" id="KAL0183401.1"/>
    </source>
</evidence>
<keyword evidence="6" id="KW-0010">Activator</keyword>
<evidence type="ECO:0000256" key="1">
    <source>
        <dbReference type="ARBA" id="ARBA00004123"/>
    </source>
</evidence>
<dbReference type="PANTHER" id="PTHR10373">
    <property type="entry name" value="TRANSCRIPTION FACTOR 7 FAMILY MEMBER"/>
    <property type="match status" value="1"/>
</dbReference>
<dbReference type="PROSITE" id="PS50118">
    <property type="entry name" value="HMG_BOX_2"/>
    <property type="match status" value="1"/>
</dbReference>
<comment type="caution">
    <text evidence="12">The sequence shown here is derived from an EMBL/GenBank/DDBJ whole genome shotgun (WGS) entry which is preliminary data.</text>
</comment>
<evidence type="ECO:0000256" key="7">
    <source>
        <dbReference type="ARBA" id="ARBA00023163"/>
    </source>
</evidence>
<name>A0ABD0QB55_CIRMR</name>
<evidence type="ECO:0000256" key="3">
    <source>
        <dbReference type="ARBA" id="ARBA00022687"/>
    </source>
</evidence>
<accession>A0ABD0QB55</accession>
<comment type="similarity">
    <text evidence="2">Belongs to the TCF/LEF family.</text>
</comment>
<reference evidence="12 13" key="1">
    <citation type="submission" date="2024-05" db="EMBL/GenBank/DDBJ databases">
        <title>Genome sequencing and assembly of Indian major carp, Cirrhinus mrigala (Hamilton, 1822).</title>
        <authorList>
            <person name="Mohindra V."/>
            <person name="Chowdhury L.M."/>
            <person name="Lal K."/>
            <person name="Jena J.K."/>
        </authorList>
    </citation>
    <scope>NUCLEOTIDE SEQUENCE [LARGE SCALE GENOMIC DNA]</scope>
    <source>
        <strain evidence="12">CM1030</strain>
        <tissue evidence="12">Blood</tissue>
    </source>
</reference>
<keyword evidence="4" id="KW-0805">Transcription regulation</keyword>
<evidence type="ECO:0000256" key="4">
    <source>
        <dbReference type="ARBA" id="ARBA00023015"/>
    </source>
</evidence>
<evidence type="ECO:0000256" key="10">
    <source>
        <dbReference type="SAM" id="MobiDB-lite"/>
    </source>
</evidence>
<dbReference type="SUPFAM" id="SSF47095">
    <property type="entry name" value="HMG-box"/>
    <property type="match status" value="1"/>
</dbReference>
<dbReference type="EMBL" id="JAMKFB020000010">
    <property type="protein sequence ID" value="KAL0183401.1"/>
    <property type="molecule type" value="Genomic_DNA"/>
</dbReference>
<dbReference type="PANTHER" id="PTHR10373:SF25">
    <property type="entry name" value="TRANSCRIPTION FACTOR 7-LIKE 1"/>
    <property type="match status" value="1"/>
</dbReference>
<evidence type="ECO:0000256" key="8">
    <source>
        <dbReference type="ARBA" id="ARBA00023242"/>
    </source>
</evidence>
<organism evidence="12 13">
    <name type="scientific">Cirrhinus mrigala</name>
    <name type="common">Mrigala</name>
    <dbReference type="NCBI Taxonomy" id="683832"/>
    <lineage>
        <taxon>Eukaryota</taxon>
        <taxon>Metazoa</taxon>
        <taxon>Chordata</taxon>
        <taxon>Craniata</taxon>
        <taxon>Vertebrata</taxon>
        <taxon>Euteleostomi</taxon>
        <taxon>Actinopterygii</taxon>
        <taxon>Neopterygii</taxon>
        <taxon>Teleostei</taxon>
        <taxon>Ostariophysi</taxon>
        <taxon>Cypriniformes</taxon>
        <taxon>Cyprinidae</taxon>
        <taxon>Labeoninae</taxon>
        <taxon>Labeonini</taxon>
        <taxon>Cirrhinus</taxon>
    </lineage>
</organism>
<keyword evidence="7" id="KW-0804">Transcription</keyword>
<evidence type="ECO:0000256" key="6">
    <source>
        <dbReference type="ARBA" id="ARBA00023159"/>
    </source>
</evidence>
<evidence type="ECO:0000256" key="9">
    <source>
        <dbReference type="PROSITE-ProRule" id="PRU00267"/>
    </source>
</evidence>
<sequence length="92" mass="10137">MVPHPPHGLHQTGIPHPAIVSPAIKQEPSADNGSNSTHGKPSVPMKKEEEKKPHIKKPLNAFMLYMKEMRAKVVAECTLKESAAINQILGRR</sequence>
<dbReference type="GO" id="GO:0016055">
    <property type="term" value="P:Wnt signaling pathway"/>
    <property type="evidence" value="ECO:0007669"/>
    <property type="project" value="UniProtKB-KW"/>
</dbReference>
<gene>
    <name evidence="12" type="ORF">M9458_022776</name>
</gene>
<keyword evidence="8 9" id="KW-0539">Nucleus</keyword>
<protein>
    <recommendedName>
        <fullName evidence="11">HMG box domain-containing protein</fullName>
    </recommendedName>
</protein>
<keyword evidence="13" id="KW-1185">Reference proteome</keyword>
<feature type="compositionally biased region" description="Polar residues" evidence="10">
    <location>
        <begin position="29"/>
        <end position="39"/>
    </location>
</feature>
<dbReference type="Pfam" id="PF00505">
    <property type="entry name" value="HMG_box"/>
    <property type="match status" value="1"/>
</dbReference>
<evidence type="ECO:0000256" key="5">
    <source>
        <dbReference type="ARBA" id="ARBA00023125"/>
    </source>
</evidence>
<proteinExistence type="inferred from homology"/>
<dbReference type="GO" id="GO:0003677">
    <property type="term" value="F:DNA binding"/>
    <property type="evidence" value="ECO:0007669"/>
    <property type="project" value="UniProtKB-UniRule"/>
</dbReference>
<feature type="non-terminal residue" evidence="12">
    <location>
        <position position="92"/>
    </location>
</feature>
<feature type="DNA-binding region" description="HMG box" evidence="9">
    <location>
        <begin position="55"/>
        <end position="92"/>
    </location>
</feature>
<keyword evidence="3" id="KW-0879">Wnt signaling pathway</keyword>
<dbReference type="InterPro" id="IPR024940">
    <property type="entry name" value="TCF/LEF"/>
</dbReference>